<reference evidence="3" key="1">
    <citation type="submission" date="2016-06" db="EMBL/GenBank/DDBJ databases">
        <title>Parallel loss of symbiosis genes in relatives of nitrogen-fixing non-legume Parasponia.</title>
        <authorList>
            <person name="Van Velzen R."/>
            <person name="Holmer R."/>
            <person name="Bu F."/>
            <person name="Rutten L."/>
            <person name="Van Zeijl A."/>
            <person name="Liu W."/>
            <person name="Santuari L."/>
            <person name="Cao Q."/>
            <person name="Sharma T."/>
            <person name="Shen D."/>
            <person name="Roswanjaya Y."/>
            <person name="Wardhani T."/>
            <person name="Kalhor M.S."/>
            <person name="Jansen J."/>
            <person name="Van den Hoogen J."/>
            <person name="Gungor B."/>
            <person name="Hartog M."/>
            <person name="Hontelez J."/>
            <person name="Verver J."/>
            <person name="Yang W.-C."/>
            <person name="Schijlen E."/>
            <person name="Repin R."/>
            <person name="Schilthuizen M."/>
            <person name="Schranz E."/>
            <person name="Heidstra R."/>
            <person name="Miyata K."/>
            <person name="Fedorova E."/>
            <person name="Kohlen W."/>
            <person name="Bisseling T."/>
            <person name="Smit S."/>
            <person name="Geurts R."/>
        </authorList>
    </citation>
    <scope>NUCLEOTIDE SEQUENCE [LARGE SCALE GENOMIC DNA]</scope>
    <source>
        <strain evidence="3">cv. WU1-14</strain>
    </source>
</reference>
<accession>A0A2P5CWW0</accession>
<dbReference type="Proteomes" id="UP000237105">
    <property type="component" value="Unassembled WGS sequence"/>
</dbReference>
<dbReference type="EMBL" id="JXTB01000086">
    <property type="protein sequence ID" value="PON65533.1"/>
    <property type="molecule type" value="Genomic_DNA"/>
</dbReference>
<comment type="caution">
    <text evidence="2">The sequence shown here is derived from an EMBL/GenBank/DDBJ whole genome shotgun (WGS) entry which is preliminary data.</text>
</comment>
<feature type="compositionally biased region" description="Polar residues" evidence="1">
    <location>
        <begin position="29"/>
        <end position="40"/>
    </location>
</feature>
<evidence type="ECO:0000256" key="1">
    <source>
        <dbReference type="SAM" id="MobiDB-lite"/>
    </source>
</evidence>
<sequence length="63" mass="7189">MRIQIFLLKRNEKLNPRRTKRKSVGSREPSYNSSKASTLELSPSSYLAHDQLETAALVHSPLH</sequence>
<proteinExistence type="predicted"/>
<dbReference type="AlphaFoldDB" id="A0A2P5CWW0"/>
<evidence type="ECO:0000313" key="2">
    <source>
        <dbReference type="EMBL" id="PON65533.1"/>
    </source>
</evidence>
<evidence type="ECO:0000313" key="3">
    <source>
        <dbReference type="Proteomes" id="UP000237105"/>
    </source>
</evidence>
<protein>
    <submittedName>
        <fullName evidence="2">Uncharacterized protein</fullName>
    </submittedName>
</protein>
<name>A0A2P5CWW0_PARAD</name>
<dbReference type="OrthoDB" id="10382050at2759"/>
<keyword evidence="3" id="KW-1185">Reference proteome</keyword>
<feature type="region of interest" description="Disordered" evidence="1">
    <location>
        <begin position="12"/>
        <end position="40"/>
    </location>
</feature>
<gene>
    <name evidence="2" type="ORF">PanWU01x14_115450</name>
</gene>
<organism evidence="2 3">
    <name type="scientific">Parasponia andersonii</name>
    <name type="common">Sponia andersonii</name>
    <dbReference type="NCBI Taxonomy" id="3476"/>
    <lineage>
        <taxon>Eukaryota</taxon>
        <taxon>Viridiplantae</taxon>
        <taxon>Streptophyta</taxon>
        <taxon>Embryophyta</taxon>
        <taxon>Tracheophyta</taxon>
        <taxon>Spermatophyta</taxon>
        <taxon>Magnoliopsida</taxon>
        <taxon>eudicotyledons</taxon>
        <taxon>Gunneridae</taxon>
        <taxon>Pentapetalae</taxon>
        <taxon>rosids</taxon>
        <taxon>fabids</taxon>
        <taxon>Rosales</taxon>
        <taxon>Cannabaceae</taxon>
        <taxon>Parasponia</taxon>
    </lineage>
</organism>